<comment type="caution">
    <text evidence="21">The sequence shown here is derived from an EMBL/GenBank/DDBJ whole genome shotgun (WGS) entry which is preliminary data.</text>
</comment>
<reference evidence="21 22" key="1">
    <citation type="submission" date="2019-04" db="EMBL/GenBank/DDBJ databases">
        <title>Isachenkonia alkalipeptolytica gen. nov. sp. nov. a new anaerobic, alkiliphilic organothrophic bacterium capable to reduce synthesized ferrihydrite isolated from a soda lake.</title>
        <authorList>
            <person name="Toshchakov S.V."/>
            <person name="Zavarzina D.G."/>
            <person name="Zhilina T.N."/>
            <person name="Kostrikina N.A."/>
            <person name="Kublanov I.V."/>
        </authorList>
    </citation>
    <scope>NUCLEOTIDE SEQUENCE [LARGE SCALE GENOMIC DNA]</scope>
    <source>
        <strain evidence="21 22">Z-1701</strain>
    </source>
</reference>
<keyword evidence="13 17" id="KW-0961">Cell wall biogenesis/degradation</keyword>
<dbReference type="GO" id="GO:0008764">
    <property type="term" value="F:UDP-N-acetylmuramoylalanine-D-glutamate ligase activity"/>
    <property type="evidence" value="ECO:0007669"/>
    <property type="project" value="UniProtKB-UniRule"/>
</dbReference>
<protein>
    <recommendedName>
        <fullName evidence="6 17">UDP-N-acetylmuramoylalanine--D-glutamate ligase</fullName>
        <ecNumber evidence="5 17">6.3.2.9</ecNumber>
    </recommendedName>
    <alternativeName>
        <fullName evidence="15 17">D-glutamic acid-adding enzyme</fullName>
    </alternativeName>
    <alternativeName>
        <fullName evidence="14 17">UDP-N-acetylmuramoyl-L-alanyl-D-glutamate synthetase</fullName>
    </alternativeName>
</protein>
<evidence type="ECO:0000256" key="1">
    <source>
        <dbReference type="ARBA" id="ARBA00002734"/>
    </source>
</evidence>
<evidence type="ECO:0000256" key="7">
    <source>
        <dbReference type="ARBA" id="ARBA00022490"/>
    </source>
</evidence>
<dbReference type="InterPro" id="IPR013221">
    <property type="entry name" value="Mur_ligase_cen"/>
</dbReference>
<keyword evidence="8 17" id="KW-0436">Ligase</keyword>
<dbReference type="GO" id="GO:0051301">
    <property type="term" value="P:cell division"/>
    <property type="evidence" value="ECO:0007669"/>
    <property type="project" value="UniProtKB-KW"/>
</dbReference>
<keyword evidence="9 17" id="KW-0547">Nucleotide-binding</keyword>
<comment type="catalytic activity">
    <reaction evidence="16 17 18">
        <text>UDP-N-acetyl-alpha-D-muramoyl-L-alanine + D-glutamate + ATP = UDP-N-acetyl-alpha-D-muramoyl-L-alanyl-D-glutamate + ADP + phosphate + H(+)</text>
        <dbReference type="Rhea" id="RHEA:16429"/>
        <dbReference type="ChEBI" id="CHEBI:15378"/>
        <dbReference type="ChEBI" id="CHEBI:29986"/>
        <dbReference type="ChEBI" id="CHEBI:30616"/>
        <dbReference type="ChEBI" id="CHEBI:43474"/>
        <dbReference type="ChEBI" id="CHEBI:83898"/>
        <dbReference type="ChEBI" id="CHEBI:83900"/>
        <dbReference type="ChEBI" id="CHEBI:456216"/>
        <dbReference type="EC" id="6.3.2.9"/>
    </reaction>
</comment>
<evidence type="ECO:0000256" key="17">
    <source>
        <dbReference type="HAMAP-Rule" id="MF_00639"/>
    </source>
</evidence>
<dbReference type="Gene3D" id="3.40.1190.10">
    <property type="entry name" value="Mur-like, catalytic domain"/>
    <property type="match status" value="1"/>
</dbReference>
<keyword evidence="7 17" id="KW-0963">Cytoplasm</keyword>
<dbReference type="GO" id="GO:0008360">
    <property type="term" value="P:regulation of cell shape"/>
    <property type="evidence" value="ECO:0007669"/>
    <property type="project" value="UniProtKB-KW"/>
</dbReference>
<comment type="pathway">
    <text evidence="3 17 18">Cell wall biogenesis; peptidoglycan biosynthesis.</text>
</comment>
<evidence type="ECO:0000313" key="21">
    <source>
        <dbReference type="EMBL" id="NBG88518.1"/>
    </source>
</evidence>
<dbReference type="Pfam" id="PF02875">
    <property type="entry name" value="Mur_ligase_C"/>
    <property type="match status" value="1"/>
</dbReference>
<dbReference type="Proteomes" id="UP000449710">
    <property type="component" value="Unassembled WGS sequence"/>
</dbReference>
<comment type="subcellular location">
    <subcellularLocation>
        <location evidence="2 17 18">Cytoplasm</location>
    </subcellularLocation>
</comment>
<dbReference type="GO" id="GO:0005524">
    <property type="term" value="F:ATP binding"/>
    <property type="evidence" value="ECO:0007669"/>
    <property type="project" value="UniProtKB-UniRule"/>
</dbReference>
<dbReference type="EC" id="6.3.2.9" evidence="5 17"/>
<dbReference type="SUPFAM" id="SSF51984">
    <property type="entry name" value="MurCD N-terminal domain"/>
    <property type="match status" value="1"/>
</dbReference>
<evidence type="ECO:0000256" key="16">
    <source>
        <dbReference type="ARBA" id="ARBA00047632"/>
    </source>
</evidence>
<dbReference type="InterPro" id="IPR004101">
    <property type="entry name" value="Mur_ligase_C"/>
</dbReference>
<evidence type="ECO:0000256" key="2">
    <source>
        <dbReference type="ARBA" id="ARBA00004496"/>
    </source>
</evidence>
<comment type="function">
    <text evidence="1 17 18">Cell wall formation. Catalyzes the addition of glutamate to the nucleotide precursor UDP-N-acetylmuramoyl-L-alanine (UMA).</text>
</comment>
<accession>A0AA43XKI6</accession>
<dbReference type="GO" id="GO:0071555">
    <property type="term" value="P:cell wall organization"/>
    <property type="evidence" value="ECO:0007669"/>
    <property type="project" value="UniProtKB-KW"/>
</dbReference>
<dbReference type="InterPro" id="IPR005762">
    <property type="entry name" value="MurD"/>
</dbReference>
<keyword evidence="11 17" id="KW-0133">Cell shape</keyword>
<dbReference type="InterPro" id="IPR036565">
    <property type="entry name" value="Mur-like_cat_sf"/>
</dbReference>
<dbReference type="HAMAP" id="MF_00639">
    <property type="entry name" value="MurD"/>
    <property type="match status" value="1"/>
</dbReference>
<gene>
    <name evidence="17" type="primary">murD</name>
    <name evidence="21" type="ORF">ISALK_08385</name>
</gene>
<evidence type="ECO:0000256" key="3">
    <source>
        <dbReference type="ARBA" id="ARBA00004752"/>
    </source>
</evidence>
<keyword evidence="17 18" id="KW-0131">Cell cycle</keyword>
<organism evidence="21 22">
    <name type="scientific">Isachenkonia alkalipeptolytica</name>
    <dbReference type="NCBI Taxonomy" id="2565777"/>
    <lineage>
        <taxon>Bacteria</taxon>
        <taxon>Bacillati</taxon>
        <taxon>Bacillota</taxon>
        <taxon>Clostridia</taxon>
        <taxon>Eubacteriales</taxon>
        <taxon>Clostridiaceae</taxon>
        <taxon>Isachenkonia</taxon>
    </lineage>
</organism>
<evidence type="ECO:0000256" key="15">
    <source>
        <dbReference type="ARBA" id="ARBA00032324"/>
    </source>
</evidence>
<evidence type="ECO:0000256" key="13">
    <source>
        <dbReference type="ARBA" id="ARBA00023316"/>
    </source>
</evidence>
<evidence type="ECO:0000256" key="9">
    <source>
        <dbReference type="ARBA" id="ARBA00022741"/>
    </source>
</evidence>
<dbReference type="GO" id="GO:0005737">
    <property type="term" value="C:cytoplasm"/>
    <property type="evidence" value="ECO:0007669"/>
    <property type="project" value="UniProtKB-SubCell"/>
</dbReference>
<keyword evidence="12 17" id="KW-0573">Peptidoglycan synthesis</keyword>
<dbReference type="GO" id="GO:0009252">
    <property type="term" value="P:peptidoglycan biosynthetic process"/>
    <property type="evidence" value="ECO:0007669"/>
    <property type="project" value="UniProtKB-UniRule"/>
</dbReference>
<dbReference type="Gene3D" id="3.90.190.20">
    <property type="entry name" value="Mur ligase, C-terminal domain"/>
    <property type="match status" value="1"/>
</dbReference>
<comment type="similarity">
    <text evidence="4 17">Belongs to the MurCDEF family.</text>
</comment>
<evidence type="ECO:0000313" key="22">
    <source>
        <dbReference type="Proteomes" id="UP000449710"/>
    </source>
</evidence>
<evidence type="ECO:0000256" key="5">
    <source>
        <dbReference type="ARBA" id="ARBA00012212"/>
    </source>
</evidence>
<dbReference type="InterPro" id="IPR036615">
    <property type="entry name" value="Mur_ligase_C_dom_sf"/>
</dbReference>
<evidence type="ECO:0000256" key="4">
    <source>
        <dbReference type="ARBA" id="ARBA00010416"/>
    </source>
</evidence>
<keyword evidence="17 18" id="KW-0132">Cell division</keyword>
<dbReference type="Gene3D" id="3.40.50.720">
    <property type="entry name" value="NAD(P)-binding Rossmann-like Domain"/>
    <property type="match status" value="1"/>
</dbReference>
<evidence type="ECO:0000256" key="6">
    <source>
        <dbReference type="ARBA" id="ARBA00015655"/>
    </source>
</evidence>
<evidence type="ECO:0000256" key="11">
    <source>
        <dbReference type="ARBA" id="ARBA00022960"/>
    </source>
</evidence>
<dbReference type="NCBIfam" id="TIGR01087">
    <property type="entry name" value="murD"/>
    <property type="match status" value="1"/>
</dbReference>
<proteinExistence type="inferred from homology"/>
<name>A0AA43XKI6_9CLOT</name>
<feature type="binding site" evidence="17">
    <location>
        <begin position="117"/>
        <end position="123"/>
    </location>
    <ligand>
        <name>ATP</name>
        <dbReference type="ChEBI" id="CHEBI:30616"/>
    </ligand>
</feature>
<keyword evidence="22" id="KW-1185">Reference proteome</keyword>
<dbReference type="EMBL" id="SUMG01000008">
    <property type="protein sequence ID" value="NBG88518.1"/>
    <property type="molecule type" value="Genomic_DNA"/>
</dbReference>
<feature type="domain" description="Mur ligase C-terminal" evidence="19">
    <location>
        <begin position="315"/>
        <end position="429"/>
    </location>
</feature>
<dbReference type="PANTHER" id="PTHR43692:SF1">
    <property type="entry name" value="UDP-N-ACETYLMURAMOYLALANINE--D-GLUTAMATE LIGASE"/>
    <property type="match status" value="1"/>
</dbReference>
<dbReference type="Pfam" id="PF21799">
    <property type="entry name" value="MurD-like_N"/>
    <property type="match status" value="1"/>
</dbReference>
<evidence type="ECO:0000256" key="10">
    <source>
        <dbReference type="ARBA" id="ARBA00022840"/>
    </source>
</evidence>
<dbReference type="SUPFAM" id="SSF53244">
    <property type="entry name" value="MurD-like peptide ligases, peptide-binding domain"/>
    <property type="match status" value="1"/>
</dbReference>
<dbReference type="AlphaFoldDB" id="A0AA43XKI6"/>
<evidence type="ECO:0000259" key="19">
    <source>
        <dbReference type="Pfam" id="PF02875"/>
    </source>
</evidence>
<evidence type="ECO:0000259" key="20">
    <source>
        <dbReference type="Pfam" id="PF08245"/>
    </source>
</evidence>
<evidence type="ECO:0000256" key="18">
    <source>
        <dbReference type="RuleBase" id="RU003664"/>
    </source>
</evidence>
<dbReference type="PANTHER" id="PTHR43692">
    <property type="entry name" value="UDP-N-ACETYLMURAMOYLALANINE--D-GLUTAMATE LIGASE"/>
    <property type="match status" value="1"/>
</dbReference>
<dbReference type="SUPFAM" id="SSF53623">
    <property type="entry name" value="MurD-like peptide ligases, catalytic domain"/>
    <property type="match status" value="1"/>
</dbReference>
<dbReference type="RefSeq" id="WP_160721194.1">
    <property type="nucleotide sequence ID" value="NZ_SUMG01000008.1"/>
</dbReference>
<feature type="domain" description="Mur ligase central" evidence="20">
    <location>
        <begin position="115"/>
        <end position="293"/>
    </location>
</feature>
<evidence type="ECO:0000256" key="14">
    <source>
        <dbReference type="ARBA" id="ARBA00030398"/>
    </source>
</evidence>
<sequence>MNLKNKKVLIVGLATTGIPLVKVLKKLGAKVMITDTKSRKELQETTEKLKLTGEELLLGQQLRNLKEAGDPELVILSPGVPTEIPLVLDAKLNGIEVIGEIELAYRLMKGQLVAITGTNGKTTTTALTGEIIKKENPKTHIVGNIGFPMISKVLNSTEEDCFIAEVSSFQLESVKNFRPDIAAILNLTPDHLNRHKTMENYTRCKMNIFSNQRFNDTAIINYDDSFLRDATLHLGARKFYFSRLTPLEEGVFIKSEKITVKTHNKEIAVVDKKDLKILGEHNVENALAATAIAWSLGISIENIRAGLKSFKGVEHRMEVCGEVHGITFINDSKGTNPDASIKAVEAVNDPIILLAGGMDKGSDFEALIDHFPGRVKYLVVYGETAPVIEKTAKEKGFRNTKAVKNLEQAAKFAFDQGVTGDVILLSPACASWDMYSSYEKRGEHFKEIFKKLGRVSDD</sequence>
<evidence type="ECO:0000256" key="8">
    <source>
        <dbReference type="ARBA" id="ARBA00022598"/>
    </source>
</evidence>
<evidence type="ECO:0000256" key="12">
    <source>
        <dbReference type="ARBA" id="ARBA00022984"/>
    </source>
</evidence>
<dbReference type="Pfam" id="PF08245">
    <property type="entry name" value="Mur_ligase_M"/>
    <property type="match status" value="1"/>
</dbReference>
<keyword evidence="10 17" id="KW-0067">ATP-binding</keyword>